<feature type="binding site" evidence="16 17">
    <location>
        <position position="327"/>
    </location>
    <ligand>
        <name>[2Fe-2S] cluster</name>
        <dbReference type="ChEBI" id="CHEBI:190135"/>
    </ligand>
</feature>
<dbReference type="UniPathway" id="UPA00078">
    <property type="reaction ID" value="UER00162"/>
</dbReference>
<evidence type="ECO:0000256" key="15">
    <source>
        <dbReference type="ARBA" id="ARBA00070199"/>
    </source>
</evidence>
<feature type="binding site" evidence="16 17">
    <location>
        <position position="119"/>
    </location>
    <ligand>
        <name>[4Fe-4S] cluster</name>
        <dbReference type="ChEBI" id="CHEBI:49883"/>
        <note>4Fe-4S-S-AdoMet</note>
    </ligand>
</feature>
<dbReference type="PANTHER" id="PTHR22976">
    <property type="entry name" value="BIOTIN SYNTHASE"/>
    <property type="match status" value="1"/>
</dbReference>
<dbReference type="PANTHER" id="PTHR22976:SF2">
    <property type="entry name" value="BIOTIN SYNTHASE, MITOCHONDRIAL"/>
    <property type="match status" value="1"/>
</dbReference>
<evidence type="ECO:0000256" key="6">
    <source>
        <dbReference type="ARBA" id="ARBA00022679"/>
    </source>
</evidence>
<evidence type="ECO:0000256" key="14">
    <source>
        <dbReference type="ARBA" id="ARBA00057568"/>
    </source>
</evidence>
<evidence type="ECO:0000256" key="11">
    <source>
        <dbReference type="ARBA" id="ARBA00023004"/>
    </source>
</evidence>
<dbReference type="InterPro" id="IPR024177">
    <property type="entry name" value="Biotin_synthase"/>
</dbReference>
<dbReference type="NCBIfam" id="TIGR00433">
    <property type="entry name" value="bioB"/>
    <property type="match status" value="1"/>
</dbReference>
<evidence type="ECO:0000256" key="5">
    <source>
        <dbReference type="ARBA" id="ARBA00022485"/>
    </source>
</evidence>
<keyword evidence="6 16" id="KW-0808">Transferase</keyword>
<dbReference type="HAMAP" id="MF_01694">
    <property type="entry name" value="BioB"/>
    <property type="match status" value="1"/>
</dbReference>
<name>A0A1D9G0Z8_MOOP1</name>
<comment type="similarity">
    <text evidence="2 16">Belongs to the radical SAM superfamily. Biotin synthase family.</text>
</comment>
<dbReference type="PROSITE" id="PS51918">
    <property type="entry name" value="RADICAL_SAM"/>
    <property type="match status" value="1"/>
</dbReference>
<keyword evidence="8 16" id="KW-0001">2Fe-2S</keyword>
<dbReference type="CDD" id="cd01335">
    <property type="entry name" value="Radical_SAM"/>
    <property type="match status" value="1"/>
</dbReference>
<dbReference type="GO" id="GO:0009102">
    <property type="term" value="P:biotin biosynthetic process"/>
    <property type="evidence" value="ECO:0007669"/>
    <property type="project" value="UniProtKB-UniRule"/>
</dbReference>
<accession>A0A1D9G0Z8</accession>
<feature type="binding site" evidence="16 17">
    <location>
        <position position="122"/>
    </location>
    <ligand>
        <name>[4Fe-4S] cluster</name>
        <dbReference type="ChEBI" id="CHEBI:49883"/>
        <note>4Fe-4S-S-AdoMet</note>
    </ligand>
</feature>
<dbReference type="InterPro" id="IPR058240">
    <property type="entry name" value="rSAM_sf"/>
</dbReference>
<evidence type="ECO:0000256" key="1">
    <source>
        <dbReference type="ARBA" id="ARBA00004942"/>
    </source>
</evidence>
<feature type="binding site" evidence="16 17">
    <location>
        <position position="197"/>
    </location>
    <ligand>
        <name>[2Fe-2S] cluster</name>
        <dbReference type="ChEBI" id="CHEBI:190135"/>
    </ligand>
</feature>
<protein>
    <recommendedName>
        <fullName evidence="15 16">Biotin synthase</fullName>
        <ecNumber evidence="4 16">2.8.1.6</ecNumber>
    </recommendedName>
</protein>
<dbReference type="PIRSF" id="PIRSF001619">
    <property type="entry name" value="Biotin_synth"/>
    <property type="match status" value="1"/>
</dbReference>
<dbReference type="Pfam" id="PF04055">
    <property type="entry name" value="Radical_SAM"/>
    <property type="match status" value="1"/>
</dbReference>
<dbReference type="SFLD" id="SFLDG01060">
    <property type="entry name" value="BATS_domain_containing"/>
    <property type="match status" value="1"/>
</dbReference>
<keyword evidence="7 16" id="KW-0949">S-adenosyl-L-methionine</keyword>
<dbReference type="EMBL" id="CP017708">
    <property type="protein sequence ID" value="AOY81100.2"/>
    <property type="molecule type" value="Genomic_DNA"/>
</dbReference>
<organism evidence="19 20">
    <name type="scientific">Moorena producens (strain JHB)</name>
    <dbReference type="NCBI Taxonomy" id="1454205"/>
    <lineage>
        <taxon>Bacteria</taxon>
        <taxon>Bacillati</taxon>
        <taxon>Cyanobacteriota</taxon>
        <taxon>Cyanophyceae</taxon>
        <taxon>Coleofasciculales</taxon>
        <taxon>Coleofasciculaceae</taxon>
        <taxon>Moorena</taxon>
    </lineage>
</organism>
<dbReference type="SFLD" id="SFLDS00029">
    <property type="entry name" value="Radical_SAM"/>
    <property type="match status" value="1"/>
</dbReference>
<comment type="pathway">
    <text evidence="1 16">Cofactor biosynthesis; biotin biosynthesis; biotin from 7,8-diaminononanoate: step 2/2.</text>
</comment>
<dbReference type="Gene3D" id="3.20.20.70">
    <property type="entry name" value="Aldolase class I"/>
    <property type="match status" value="1"/>
</dbReference>
<keyword evidence="10 16" id="KW-0093">Biotin biosynthesis</keyword>
<dbReference type="AlphaFoldDB" id="A0A1D9G0Z8"/>
<dbReference type="InterPro" id="IPR007197">
    <property type="entry name" value="rSAM"/>
</dbReference>
<feature type="binding site" evidence="16 17">
    <location>
        <position position="115"/>
    </location>
    <ligand>
        <name>[4Fe-4S] cluster</name>
        <dbReference type="ChEBI" id="CHEBI:49883"/>
        <note>4Fe-4S-S-AdoMet</note>
    </ligand>
</feature>
<dbReference type="GO" id="GO:0005506">
    <property type="term" value="F:iron ion binding"/>
    <property type="evidence" value="ECO:0007669"/>
    <property type="project" value="UniProtKB-UniRule"/>
</dbReference>
<dbReference type="InterPro" id="IPR006638">
    <property type="entry name" value="Elp3/MiaA/NifB-like_rSAM"/>
</dbReference>
<evidence type="ECO:0000256" key="8">
    <source>
        <dbReference type="ARBA" id="ARBA00022714"/>
    </source>
</evidence>
<evidence type="ECO:0000256" key="16">
    <source>
        <dbReference type="HAMAP-Rule" id="MF_01694"/>
    </source>
</evidence>
<reference evidence="20" key="1">
    <citation type="submission" date="2016-10" db="EMBL/GenBank/DDBJ databases">
        <title>Comparative genomics uncovers the prolific and rare metabolic potential of the cyanobacterial genus Moorea.</title>
        <authorList>
            <person name="Leao T."/>
            <person name="Castelao G."/>
            <person name="Korobeynikov A."/>
            <person name="Monroe E.A."/>
            <person name="Podell S."/>
            <person name="Glukhov E."/>
            <person name="Allen E."/>
            <person name="Gerwick W.H."/>
            <person name="Gerwick L."/>
        </authorList>
    </citation>
    <scope>NUCLEOTIDE SEQUENCE [LARGE SCALE GENOMIC DNA]</scope>
    <source>
        <strain evidence="20">JHB</strain>
    </source>
</reference>
<evidence type="ECO:0000256" key="17">
    <source>
        <dbReference type="PIRSR" id="PIRSR001619-1"/>
    </source>
</evidence>
<keyword evidence="5 16" id="KW-0004">4Fe-4S</keyword>
<keyword evidence="12 16" id="KW-0411">Iron-sulfur</keyword>
<dbReference type="Pfam" id="PF06968">
    <property type="entry name" value="BATS"/>
    <property type="match status" value="1"/>
</dbReference>
<comment type="catalytic activity">
    <reaction evidence="13 16">
        <text>(4R,5S)-dethiobiotin + (sulfur carrier)-SH + 2 reduced [2Fe-2S]-[ferredoxin] + 2 S-adenosyl-L-methionine = (sulfur carrier)-H + biotin + 2 5'-deoxyadenosine + 2 L-methionine + 2 oxidized [2Fe-2S]-[ferredoxin]</text>
        <dbReference type="Rhea" id="RHEA:22060"/>
        <dbReference type="Rhea" id="RHEA-COMP:10000"/>
        <dbReference type="Rhea" id="RHEA-COMP:10001"/>
        <dbReference type="Rhea" id="RHEA-COMP:14737"/>
        <dbReference type="Rhea" id="RHEA-COMP:14739"/>
        <dbReference type="ChEBI" id="CHEBI:17319"/>
        <dbReference type="ChEBI" id="CHEBI:29917"/>
        <dbReference type="ChEBI" id="CHEBI:33737"/>
        <dbReference type="ChEBI" id="CHEBI:33738"/>
        <dbReference type="ChEBI" id="CHEBI:57586"/>
        <dbReference type="ChEBI" id="CHEBI:57844"/>
        <dbReference type="ChEBI" id="CHEBI:59789"/>
        <dbReference type="ChEBI" id="CHEBI:64428"/>
        <dbReference type="ChEBI" id="CHEBI:149473"/>
        <dbReference type="EC" id="2.8.1.6"/>
    </reaction>
</comment>
<evidence type="ECO:0000259" key="18">
    <source>
        <dbReference type="PROSITE" id="PS51918"/>
    </source>
</evidence>
<evidence type="ECO:0000256" key="13">
    <source>
        <dbReference type="ARBA" id="ARBA00051157"/>
    </source>
</evidence>
<evidence type="ECO:0000313" key="19">
    <source>
        <dbReference type="EMBL" id="AOY81100.2"/>
    </source>
</evidence>
<evidence type="ECO:0000256" key="7">
    <source>
        <dbReference type="ARBA" id="ARBA00022691"/>
    </source>
</evidence>
<feature type="binding site" evidence="16 17">
    <location>
        <position position="257"/>
    </location>
    <ligand>
        <name>[2Fe-2S] cluster</name>
        <dbReference type="ChEBI" id="CHEBI:190135"/>
    </ligand>
</feature>
<feature type="binding site" evidence="16 17">
    <location>
        <position position="160"/>
    </location>
    <ligand>
        <name>[2Fe-2S] cluster</name>
        <dbReference type="ChEBI" id="CHEBI:190135"/>
    </ligand>
</feature>
<dbReference type="SMART" id="SM00876">
    <property type="entry name" value="BATS"/>
    <property type="match status" value="1"/>
</dbReference>
<dbReference type="Proteomes" id="UP000176944">
    <property type="component" value="Chromosome"/>
</dbReference>
<proteinExistence type="inferred from homology"/>
<evidence type="ECO:0000256" key="9">
    <source>
        <dbReference type="ARBA" id="ARBA00022723"/>
    </source>
</evidence>
<dbReference type="GO" id="GO:0051539">
    <property type="term" value="F:4 iron, 4 sulfur cluster binding"/>
    <property type="evidence" value="ECO:0007669"/>
    <property type="project" value="UniProtKB-KW"/>
</dbReference>
<dbReference type="SFLD" id="SFLDG01278">
    <property type="entry name" value="biotin_synthase_like"/>
    <property type="match status" value="1"/>
</dbReference>
<evidence type="ECO:0000313" key="20">
    <source>
        <dbReference type="Proteomes" id="UP000176944"/>
    </source>
</evidence>
<comment type="function">
    <text evidence="14 16">Catalyzes the conversion of dethiobiotin (DTB) to biotin by the insertion of a sulfur atom into dethiobiotin via a radical-based mechanism.</text>
</comment>
<evidence type="ECO:0000256" key="3">
    <source>
        <dbReference type="ARBA" id="ARBA00011738"/>
    </source>
</evidence>
<dbReference type="SUPFAM" id="SSF102114">
    <property type="entry name" value="Radical SAM enzymes"/>
    <property type="match status" value="1"/>
</dbReference>
<comment type="cofactor">
    <cofactor evidence="17">
        <name>[2Fe-2S] cluster</name>
        <dbReference type="ChEBI" id="CHEBI:190135"/>
    </cofactor>
    <text evidence="17">Binds 1 [2Fe-2S] cluster. The cluster is coordinated with 3 cysteines and 1 arginine.</text>
</comment>
<dbReference type="FunFam" id="3.20.20.70:FF:000026">
    <property type="entry name" value="Biotin synthase"/>
    <property type="match status" value="1"/>
</dbReference>
<dbReference type="GO" id="GO:0004076">
    <property type="term" value="F:biotin synthase activity"/>
    <property type="evidence" value="ECO:0007669"/>
    <property type="project" value="UniProtKB-UniRule"/>
</dbReference>
<evidence type="ECO:0000256" key="4">
    <source>
        <dbReference type="ARBA" id="ARBA00012236"/>
    </source>
</evidence>
<evidence type="ECO:0000256" key="10">
    <source>
        <dbReference type="ARBA" id="ARBA00022756"/>
    </source>
</evidence>
<keyword evidence="11 16" id="KW-0408">Iron</keyword>
<sequence length="389" mass="41609">MPLKLIYVGDTVVQAPLSTANGLSVGLSNTPASTLASTPEQCLTSPGSLNEWLQKLTEGIIAGDRITREQALALTKLEGQDNILLLCQAADKVRQACCGNTVDLCSIVNVKSGGCSENCGFCAQSAHHPGVDSPIYGLKSKQEIMAQAKAAEAAGAKRFCLVSQGRGPKYSSPKSKEFEQILETVREIIAETSIKPCCALGEVTSEQAQALKEAGVTRYNHNLETSERFFPDIVTTHSWRDRVETIQNLKSVGIQACTGGIMGMGESWEDRVDLALALRELKVESVPLNLLNPRSGTPLGESGKLDPYDALKAIAIFRMILPKQILRYAGGREAVMGELQAKGLKSGINAMLIGHYLTTLGQPPEQDHAMLDSLGLTGGEAPIPGEYNS</sequence>
<evidence type="ECO:0000256" key="2">
    <source>
        <dbReference type="ARBA" id="ARBA00010765"/>
    </source>
</evidence>
<dbReference type="EC" id="2.8.1.6" evidence="4 16"/>
<dbReference type="InterPro" id="IPR013785">
    <property type="entry name" value="Aldolase_TIM"/>
</dbReference>
<keyword evidence="9 16" id="KW-0479">Metal-binding</keyword>
<feature type="domain" description="Radical SAM core" evidence="18">
    <location>
        <begin position="97"/>
        <end position="332"/>
    </location>
</feature>
<dbReference type="InterPro" id="IPR002684">
    <property type="entry name" value="Biotin_synth/BioAB"/>
</dbReference>
<dbReference type="SMART" id="SM00729">
    <property type="entry name" value="Elp3"/>
    <property type="match status" value="1"/>
</dbReference>
<comment type="subunit">
    <text evidence="3 16">Homodimer.</text>
</comment>
<comment type="cofactor">
    <cofactor evidence="16">
        <name>[2Fe-2S] cluster</name>
        <dbReference type="ChEBI" id="CHEBI:190135"/>
    </cofactor>
    <text evidence="16">Binds 1 [2Fe-2S] cluster. The cluster is coordinated with 3 cysteines and 1 arginine.</text>
</comment>
<gene>
    <name evidence="16 19" type="primary">bioB</name>
    <name evidence="19" type="ORF">BJP36_15525</name>
</gene>
<evidence type="ECO:0000256" key="12">
    <source>
        <dbReference type="ARBA" id="ARBA00023014"/>
    </source>
</evidence>
<dbReference type="GO" id="GO:0051537">
    <property type="term" value="F:2 iron, 2 sulfur cluster binding"/>
    <property type="evidence" value="ECO:0007669"/>
    <property type="project" value="UniProtKB-KW"/>
</dbReference>
<dbReference type="InterPro" id="IPR010722">
    <property type="entry name" value="BATS_dom"/>
</dbReference>
<comment type="cofactor">
    <cofactor evidence="16 17">
        <name>[4Fe-4S] cluster</name>
        <dbReference type="ChEBI" id="CHEBI:49883"/>
    </cofactor>
    <text evidence="16 17">Binds 1 [4Fe-4S] cluster. The cluster is coordinated with 3 cysteines and an exchangeable S-adenosyl-L-methionine.</text>
</comment>